<keyword evidence="2" id="KW-1185">Reference proteome</keyword>
<dbReference type="AlphaFoldDB" id="A0A8X7BLH0"/>
<dbReference type="EMBL" id="BMAU01021426">
    <property type="protein sequence ID" value="GFY34624.1"/>
    <property type="molecule type" value="Genomic_DNA"/>
</dbReference>
<dbReference type="Proteomes" id="UP000887159">
    <property type="component" value="Unassembled WGS sequence"/>
</dbReference>
<sequence>MVLAGIPVLCKGAGRIRGERDWALTEKAPAISPAPPQTVQGCGSPVVKVSNHGRHVMSSIPVPLKTPPCRAAMHVKSVES</sequence>
<comment type="caution">
    <text evidence="1">The sequence shown here is derived from an EMBL/GenBank/DDBJ whole genome shotgun (WGS) entry which is preliminary data.</text>
</comment>
<proteinExistence type="predicted"/>
<protein>
    <submittedName>
        <fullName evidence="1">Uncharacterized protein</fullName>
    </submittedName>
</protein>
<gene>
    <name evidence="1" type="ORF">TNCV_1373151</name>
</gene>
<organism evidence="1 2">
    <name type="scientific">Trichonephila clavipes</name>
    <name type="common">Golden silk orbweaver</name>
    <name type="synonym">Nephila clavipes</name>
    <dbReference type="NCBI Taxonomy" id="2585209"/>
    <lineage>
        <taxon>Eukaryota</taxon>
        <taxon>Metazoa</taxon>
        <taxon>Ecdysozoa</taxon>
        <taxon>Arthropoda</taxon>
        <taxon>Chelicerata</taxon>
        <taxon>Arachnida</taxon>
        <taxon>Araneae</taxon>
        <taxon>Araneomorphae</taxon>
        <taxon>Entelegynae</taxon>
        <taxon>Araneoidea</taxon>
        <taxon>Nephilidae</taxon>
        <taxon>Trichonephila</taxon>
    </lineage>
</organism>
<name>A0A8X7BLH0_TRICX</name>
<evidence type="ECO:0000313" key="1">
    <source>
        <dbReference type="EMBL" id="GFY34624.1"/>
    </source>
</evidence>
<evidence type="ECO:0000313" key="2">
    <source>
        <dbReference type="Proteomes" id="UP000887159"/>
    </source>
</evidence>
<accession>A0A8X7BLH0</accession>
<reference evidence="1" key="1">
    <citation type="submission" date="2020-08" db="EMBL/GenBank/DDBJ databases">
        <title>Multicomponent nature underlies the extraordinary mechanical properties of spider dragline silk.</title>
        <authorList>
            <person name="Kono N."/>
            <person name="Nakamura H."/>
            <person name="Mori M."/>
            <person name="Yoshida Y."/>
            <person name="Ohtoshi R."/>
            <person name="Malay A.D."/>
            <person name="Moran D.A.P."/>
            <person name="Tomita M."/>
            <person name="Numata K."/>
            <person name="Arakawa K."/>
        </authorList>
    </citation>
    <scope>NUCLEOTIDE SEQUENCE</scope>
</reference>